<dbReference type="AlphaFoldDB" id="A0A2D2D054"/>
<accession>A0A2D2D054</accession>
<organism evidence="3 4">
    <name type="scientific">Methylosinus trichosporium (strain ATCC 35070 / NCIMB 11131 / UNIQEM 75 / OB3b)</name>
    <dbReference type="NCBI Taxonomy" id="595536"/>
    <lineage>
        <taxon>Bacteria</taxon>
        <taxon>Pseudomonadati</taxon>
        <taxon>Pseudomonadota</taxon>
        <taxon>Alphaproteobacteria</taxon>
        <taxon>Hyphomicrobiales</taxon>
        <taxon>Methylocystaceae</taxon>
        <taxon>Methylosinus</taxon>
    </lineage>
</organism>
<dbReference type="Proteomes" id="UP000230709">
    <property type="component" value="Chromosome"/>
</dbReference>
<evidence type="ECO:0000313" key="4">
    <source>
        <dbReference type="Proteomes" id="UP000230709"/>
    </source>
</evidence>
<evidence type="ECO:0000256" key="1">
    <source>
        <dbReference type="SAM" id="MobiDB-lite"/>
    </source>
</evidence>
<dbReference type="KEGG" id="mtw:CQW49_11090"/>
<proteinExistence type="predicted"/>
<name>A0A2D2D054_METT3</name>
<dbReference type="RefSeq" id="WP_024749768.1">
    <property type="nucleotide sequence ID" value="NZ_ADVE02000001.1"/>
</dbReference>
<keyword evidence="2" id="KW-0732">Signal</keyword>
<feature type="region of interest" description="Disordered" evidence="1">
    <location>
        <begin position="27"/>
        <end position="54"/>
    </location>
</feature>
<keyword evidence="4" id="KW-1185">Reference proteome</keyword>
<evidence type="ECO:0000256" key="2">
    <source>
        <dbReference type="SAM" id="SignalP"/>
    </source>
</evidence>
<sequence>MKLISPRLARTARAVLALALATAPSLAAQDHPLPAPQQGASVAGPRSESLRRRLSKYESRKIRHACAAHAGERGLAGAERDAFIAGCYVGRLGHRGERQRCRVEAAAKGVDKSALRDFVRDCVKERTRE</sequence>
<reference evidence="4" key="1">
    <citation type="submission" date="2017-10" db="EMBL/GenBank/DDBJ databases">
        <title>Completed PacBio SMRT sequence of Methylosinus trichosporium OB3b reveals presence of a third large plasmid.</title>
        <authorList>
            <person name="Charles T.C."/>
            <person name="Lynch M.D.J."/>
            <person name="Heil J.R."/>
            <person name="Cheng J."/>
        </authorList>
    </citation>
    <scope>NUCLEOTIDE SEQUENCE [LARGE SCALE GENOMIC DNA]</scope>
    <source>
        <strain evidence="4">OB3b</strain>
    </source>
</reference>
<dbReference type="EMBL" id="CP023737">
    <property type="protein sequence ID" value="ATQ68365.1"/>
    <property type="molecule type" value="Genomic_DNA"/>
</dbReference>
<protein>
    <submittedName>
        <fullName evidence="3">Uncharacterized protein</fullName>
    </submittedName>
</protein>
<feature type="signal peptide" evidence="2">
    <location>
        <begin position="1"/>
        <end position="27"/>
    </location>
</feature>
<feature type="chain" id="PRO_5013904472" evidence="2">
    <location>
        <begin position="28"/>
        <end position="129"/>
    </location>
</feature>
<evidence type="ECO:0000313" key="3">
    <source>
        <dbReference type="EMBL" id="ATQ68365.1"/>
    </source>
</evidence>
<gene>
    <name evidence="3" type="ORF">CQW49_11090</name>
</gene>